<comment type="caution">
    <text evidence="7">The sequence shown here is derived from an EMBL/GenBank/DDBJ whole genome shotgun (WGS) entry which is preliminary data.</text>
</comment>
<evidence type="ECO:0000259" key="6">
    <source>
        <dbReference type="Pfam" id="PF11765"/>
    </source>
</evidence>
<dbReference type="GO" id="GO:0009277">
    <property type="term" value="C:fungal-type cell wall"/>
    <property type="evidence" value="ECO:0007669"/>
    <property type="project" value="UniProtKB-ARBA"/>
</dbReference>
<dbReference type="InterPro" id="IPR021031">
    <property type="entry name" value="Hyphal-reg_cell_wall_N"/>
</dbReference>
<organism evidence="7 8">
    <name type="scientific">Metschnikowia bicuspidata var. bicuspidata NRRL YB-4993</name>
    <dbReference type="NCBI Taxonomy" id="869754"/>
    <lineage>
        <taxon>Eukaryota</taxon>
        <taxon>Fungi</taxon>
        <taxon>Dikarya</taxon>
        <taxon>Ascomycota</taxon>
        <taxon>Saccharomycotina</taxon>
        <taxon>Pichiomycetes</taxon>
        <taxon>Metschnikowiaceae</taxon>
        <taxon>Metschnikowia</taxon>
    </lineage>
</organism>
<protein>
    <recommendedName>
        <fullName evidence="6">Hyphally-regulated cell wall protein N-terminal domain-containing protein</fullName>
    </recommendedName>
</protein>
<dbReference type="EMBL" id="LXTC01000001">
    <property type="protein sequence ID" value="OBA22997.1"/>
    <property type="molecule type" value="Genomic_DNA"/>
</dbReference>
<evidence type="ECO:0000313" key="8">
    <source>
        <dbReference type="Proteomes" id="UP000092555"/>
    </source>
</evidence>
<name>A0A1A0HGJ1_9ASCO</name>
<dbReference type="STRING" id="869754.A0A1A0HGJ1"/>
<sequence length="218" mass="24548">MFFGGSLARDGTKPFIIDFKNEWHNTGMIVFRRNYGKVPLYINGFTDGTPVIKNSGSICLYSTTWDVQTTIEGNGCISVGYDSILHVELRQNRVRAPSGQVIYLESFNSYLRISGLRLELHYEPEFKVAGFGQNNVIEFDIDINHISLLNYHADSGTIFVASDRYLDVSFVIGKGYDGFAIKVTLSPNGSKLTYDRPVPDVSRPSECRCQSHFPSVFY</sequence>
<feature type="domain" description="Hyphally-regulated cell wall protein N-terminal" evidence="6">
    <location>
        <begin position="1"/>
        <end position="211"/>
    </location>
</feature>
<evidence type="ECO:0000256" key="3">
    <source>
        <dbReference type="ARBA" id="ARBA00022525"/>
    </source>
</evidence>
<dbReference type="Proteomes" id="UP000092555">
    <property type="component" value="Unassembled WGS sequence"/>
</dbReference>
<dbReference type="GeneID" id="30032397"/>
<keyword evidence="8" id="KW-1185">Reference proteome</keyword>
<keyword evidence="2" id="KW-0134">Cell wall</keyword>
<dbReference type="Pfam" id="PF11765">
    <property type="entry name" value="Hyphal_reg_CWP"/>
    <property type="match status" value="1"/>
</dbReference>
<accession>A0A1A0HGJ1</accession>
<evidence type="ECO:0000256" key="2">
    <source>
        <dbReference type="ARBA" id="ARBA00022512"/>
    </source>
</evidence>
<comment type="subcellular location">
    <subcellularLocation>
        <location evidence="1">Secreted</location>
        <location evidence="1">Cell wall</location>
    </subcellularLocation>
</comment>
<gene>
    <name evidence="7" type="ORF">METBIDRAFT_96132</name>
</gene>
<keyword evidence="4" id="KW-0732">Signal</keyword>
<dbReference type="OrthoDB" id="4022214at2759"/>
<reference evidence="7 8" key="1">
    <citation type="submission" date="2016-05" db="EMBL/GenBank/DDBJ databases">
        <title>Comparative genomics of biotechnologically important yeasts.</title>
        <authorList>
            <consortium name="DOE Joint Genome Institute"/>
            <person name="Riley R."/>
            <person name="Haridas S."/>
            <person name="Wolfe K.H."/>
            <person name="Lopes M.R."/>
            <person name="Hittinger C.T."/>
            <person name="Goker M."/>
            <person name="Salamov A."/>
            <person name="Wisecaver J."/>
            <person name="Long T.M."/>
            <person name="Aerts A.L."/>
            <person name="Barry K."/>
            <person name="Choi C."/>
            <person name="Clum A."/>
            <person name="Coughlan A.Y."/>
            <person name="Deshpande S."/>
            <person name="Douglass A.P."/>
            <person name="Hanson S.J."/>
            <person name="Klenk H.-P."/>
            <person name="LaButti K."/>
            <person name="Lapidus A."/>
            <person name="Lindquist E."/>
            <person name="Lipzen A."/>
            <person name="Meier-kolthoff J.P."/>
            <person name="Ohm R.A."/>
            <person name="Otillar R.P."/>
            <person name="Pangilinan J."/>
            <person name="Peng Y."/>
            <person name="Rokas A."/>
            <person name="Rosa C.A."/>
            <person name="Scheuner C."/>
            <person name="Sibirny A.A."/>
            <person name="Slot J.C."/>
            <person name="Stielow J.B."/>
            <person name="Sun H."/>
            <person name="Kurtzman C.P."/>
            <person name="Blackwell M."/>
            <person name="Grigoriev I.V."/>
            <person name="Jeffries T.W."/>
        </authorList>
    </citation>
    <scope>NUCLEOTIDE SEQUENCE [LARGE SCALE GENOMIC DNA]</scope>
    <source>
        <strain evidence="7 8">NRRL YB-4993</strain>
    </source>
</reference>
<keyword evidence="5" id="KW-0325">Glycoprotein</keyword>
<evidence type="ECO:0000256" key="4">
    <source>
        <dbReference type="ARBA" id="ARBA00022729"/>
    </source>
</evidence>
<dbReference type="AlphaFoldDB" id="A0A1A0HGJ1"/>
<evidence type="ECO:0000313" key="7">
    <source>
        <dbReference type="EMBL" id="OBA22997.1"/>
    </source>
</evidence>
<proteinExistence type="predicted"/>
<keyword evidence="3" id="KW-0964">Secreted</keyword>
<dbReference type="RefSeq" id="XP_018713478.1">
    <property type="nucleotide sequence ID" value="XM_018859422.1"/>
</dbReference>
<evidence type="ECO:0000256" key="5">
    <source>
        <dbReference type="ARBA" id="ARBA00023180"/>
    </source>
</evidence>
<evidence type="ECO:0000256" key="1">
    <source>
        <dbReference type="ARBA" id="ARBA00004191"/>
    </source>
</evidence>